<feature type="transmembrane region" description="Helical" evidence="1">
    <location>
        <begin position="129"/>
        <end position="148"/>
    </location>
</feature>
<feature type="transmembrane region" description="Helical" evidence="1">
    <location>
        <begin position="50"/>
        <end position="71"/>
    </location>
</feature>
<keyword evidence="1" id="KW-0812">Transmembrane</keyword>
<evidence type="ECO:0000256" key="1">
    <source>
        <dbReference type="SAM" id="Phobius"/>
    </source>
</evidence>
<gene>
    <name evidence="2" type="ORF">SAMN05216480_11320</name>
</gene>
<name>A0A1I7I5Z9_9FLAO</name>
<accession>A0A1I7I5Z9</accession>
<feature type="transmembrane region" description="Helical" evidence="1">
    <location>
        <begin position="240"/>
        <end position="268"/>
    </location>
</feature>
<keyword evidence="1" id="KW-0472">Membrane</keyword>
<keyword evidence="3" id="KW-1185">Reference proteome</keyword>
<reference evidence="3" key="1">
    <citation type="submission" date="2016-10" db="EMBL/GenBank/DDBJ databases">
        <authorList>
            <person name="Varghese N."/>
            <person name="Submissions S."/>
        </authorList>
    </citation>
    <scope>NUCLEOTIDE SEQUENCE [LARGE SCALE GENOMIC DNA]</scope>
    <source>
        <strain evidence="3">CGMCC 1.12333</strain>
    </source>
</reference>
<sequence length="309" mass="35540">MQHHKTKHYLFVLLKVAIVVIAFFVIYTRLAQDDFSFHDFIRVLKLYDVLSFTPLCCFLLFSIANWGIEFLKWQSFVASVRKINFKESIQQSLGAQTLAFITPNRIGEYGAKALFYPKTKRKSIFEMTFFHNAHQLLATVIFGIVGLVLLQKWLWLSIILGVISIGICIVLMLKKQAIKGYTLQELWKHYVQIPPKNRNLNFLFSILRYLIFAHQFYFVLQFFQVEITYLNTMSCIASMYILASFVPAISIFDVVIKAGVAVVLFGAFGVNDWIVLTTSTLLFLGNMAIPALFGSYVVWNFNTKTEVVC</sequence>
<evidence type="ECO:0008006" key="4">
    <source>
        <dbReference type="Google" id="ProtNLM"/>
    </source>
</evidence>
<feature type="transmembrane region" description="Helical" evidence="1">
    <location>
        <begin position="280"/>
        <end position="299"/>
    </location>
</feature>
<dbReference type="AlphaFoldDB" id="A0A1I7I5Z9"/>
<evidence type="ECO:0000313" key="3">
    <source>
        <dbReference type="Proteomes" id="UP000199138"/>
    </source>
</evidence>
<dbReference type="STRING" id="1224947.SAMN05216480_11320"/>
<feature type="transmembrane region" description="Helical" evidence="1">
    <location>
        <begin position="12"/>
        <end position="30"/>
    </location>
</feature>
<proteinExistence type="predicted"/>
<dbReference type="OrthoDB" id="1121314at2"/>
<dbReference type="Proteomes" id="UP000199138">
    <property type="component" value="Unassembled WGS sequence"/>
</dbReference>
<keyword evidence="1" id="KW-1133">Transmembrane helix</keyword>
<dbReference type="RefSeq" id="WP_093025951.1">
    <property type="nucleotide sequence ID" value="NZ_FPBK01000013.1"/>
</dbReference>
<evidence type="ECO:0000313" key="2">
    <source>
        <dbReference type="EMBL" id="SFU68321.1"/>
    </source>
</evidence>
<dbReference type="EMBL" id="FPBK01000013">
    <property type="protein sequence ID" value="SFU68321.1"/>
    <property type="molecule type" value="Genomic_DNA"/>
</dbReference>
<feature type="transmembrane region" description="Helical" evidence="1">
    <location>
        <begin position="154"/>
        <end position="173"/>
    </location>
</feature>
<feature type="transmembrane region" description="Helical" evidence="1">
    <location>
        <begin position="200"/>
        <end position="220"/>
    </location>
</feature>
<protein>
    <recommendedName>
        <fullName evidence="4">Lysylphosphatidylglycerol synthase TM region</fullName>
    </recommendedName>
</protein>
<organism evidence="2 3">
    <name type="scientific">Pustulibacterium marinum</name>
    <dbReference type="NCBI Taxonomy" id="1224947"/>
    <lineage>
        <taxon>Bacteria</taxon>
        <taxon>Pseudomonadati</taxon>
        <taxon>Bacteroidota</taxon>
        <taxon>Flavobacteriia</taxon>
        <taxon>Flavobacteriales</taxon>
        <taxon>Flavobacteriaceae</taxon>
        <taxon>Pustulibacterium</taxon>
    </lineage>
</organism>